<evidence type="ECO:0000256" key="4">
    <source>
        <dbReference type="PROSITE-ProRule" id="PRU00376"/>
    </source>
</evidence>
<organism evidence="7">
    <name type="scientific">Fonticula alba</name>
    <name type="common">Slime mold</name>
    <dbReference type="NCBI Taxonomy" id="691883"/>
    <lineage>
        <taxon>Eukaryota</taxon>
        <taxon>Rotosphaerida</taxon>
        <taxon>Fonticulaceae</taxon>
        <taxon>Fonticula</taxon>
    </lineage>
</organism>
<evidence type="ECO:0000313" key="8">
    <source>
        <dbReference type="Proteomes" id="UP000030693"/>
    </source>
</evidence>
<accession>A0A058ZAA2</accession>
<gene>
    <name evidence="7" type="ORF">H696_01835</name>
</gene>
<sequence>MSNRRQKGVILERGIVYGNSATLLARPTDNGHTHKWTVYVRGLYGEDISYFVRKISFKLHESFSPQTRVVDTHPFELTETGWGEFEIQIRLFFHDPHEKPVVLLHPLRLYPVEGITTERDAGKLVVAERYDEVIFNEPTHVMANQLELGPPAGYDATPTDSSKYISEVETIELRQIAEAEAAVCKQIEAAQQKLAQLDQGLLVLNREVAEMEAERAR</sequence>
<feature type="coiled-coil region" evidence="5">
    <location>
        <begin position="187"/>
        <end position="214"/>
    </location>
</feature>
<evidence type="ECO:0000313" key="7">
    <source>
        <dbReference type="EMBL" id="KCV70888.1"/>
    </source>
</evidence>
<dbReference type="InterPro" id="IPR005033">
    <property type="entry name" value="YEATS"/>
</dbReference>
<keyword evidence="2" id="KW-0804">Transcription</keyword>
<comment type="subcellular location">
    <subcellularLocation>
        <location evidence="4">Nucleus</location>
    </subcellularLocation>
</comment>
<reference evidence="7" key="1">
    <citation type="submission" date="2013-04" db="EMBL/GenBank/DDBJ databases">
        <title>The Genome Sequence of Fonticula alba ATCC 38817.</title>
        <authorList>
            <consortium name="The Broad Institute Genomics Platform"/>
            <person name="Russ C."/>
            <person name="Cuomo C."/>
            <person name="Burger G."/>
            <person name="Gray M.W."/>
            <person name="Holland P.W.H."/>
            <person name="King N."/>
            <person name="Lang F.B.F."/>
            <person name="Roger A.J."/>
            <person name="Ruiz-Trillo I."/>
            <person name="Brown M."/>
            <person name="Walker B."/>
            <person name="Young S."/>
            <person name="Zeng Q."/>
            <person name="Gargeya S."/>
            <person name="Fitzgerald M."/>
            <person name="Haas B."/>
            <person name="Abouelleil A."/>
            <person name="Allen A.W."/>
            <person name="Alvarado L."/>
            <person name="Arachchi H.M."/>
            <person name="Berlin A.M."/>
            <person name="Chapman S.B."/>
            <person name="Gainer-Dewar J."/>
            <person name="Goldberg J."/>
            <person name="Griggs A."/>
            <person name="Gujja S."/>
            <person name="Hansen M."/>
            <person name="Howarth C."/>
            <person name="Imamovic A."/>
            <person name="Ireland A."/>
            <person name="Larimer J."/>
            <person name="McCowan C."/>
            <person name="Murphy C."/>
            <person name="Pearson M."/>
            <person name="Poon T.W."/>
            <person name="Priest M."/>
            <person name="Roberts A."/>
            <person name="Saif S."/>
            <person name="Shea T."/>
            <person name="Sisk P."/>
            <person name="Sykes S."/>
            <person name="Wortman J."/>
            <person name="Nusbaum C."/>
            <person name="Birren B."/>
        </authorList>
    </citation>
    <scope>NUCLEOTIDE SEQUENCE [LARGE SCALE GENOMIC DNA]</scope>
    <source>
        <strain evidence="7">ATCC 38817</strain>
    </source>
</reference>
<dbReference type="AlphaFoldDB" id="A0A058ZAA2"/>
<dbReference type="InterPro" id="IPR038704">
    <property type="entry name" value="YEAST_sf"/>
</dbReference>
<keyword evidence="1" id="KW-0805">Transcription regulation</keyword>
<dbReference type="STRING" id="691883.A0A058ZAA2"/>
<dbReference type="GeneID" id="20526560"/>
<dbReference type="Pfam" id="PF03366">
    <property type="entry name" value="YEATS"/>
    <property type="match status" value="1"/>
</dbReference>
<keyword evidence="3 4" id="KW-0539">Nucleus</keyword>
<evidence type="ECO:0000256" key="5">
    <source>
        <dbReference type="SAM" id="Coils"/>
    </source>
</evidence>
<dbReference type="PROSITE" id="PS51037">
    <property type="entry name" value="YEATS"/>
    <property type="match status" value="1"/>
</dbReference>
<name>A0A058ZAA2_FONAL</name>
<dbReference type="GO" id="GO:0005634">
    <property type="term" value="C:nucleus"/>
    <property type="evidence" value="ECO:0007669"/>
    <property type="project" value="UniProtKB-SubCell"/>
</dbReference>
<evidence type="ECO:0000256" key="3">
    <source>
        <dbReference type="ARBA" id="ARBA00023242"/>
    </source>
</evidence>
<evidence type="ECO:0000256" key="2">
    <source>
        <dbReference type="ARBA" id="ARBA00023163"/>
    </source>
</evidence>
<keyword evidence="8" id="KW-1185">Reference proteome</keyword>
<dbReference type="RefSeq" id="XP_009494011.1">
    <property type="nucleotide sequence ID" value="XM_009495736.1"/>
</dbReference>
<protein>
    <recommendedName>
        <fullName evidence="6">YEATS domain-containing protein</fullName>
    </recommendedName>
</protein>
<proteinExistence type="predicted"/>
<keyword evidence="5" id="KW-0175">Coiled coil</keyword>
<dbReference type="CDD" id="cd16908">
    <property type="entry name" value="YEATS_Yaf9_like"/>
    <property type="match status" value="1"/>
</dbReference>
<dbReference type="eggNOG" id="KOG3149">
    <property type="taxonomic scope" value="Eukaryota"/>
</dbReference>
<evidence type="ECO:0000259" key="6">
    <source>
        <dbReference type="PROSITE" id="PS51037"/>
    </source>
</evidence>
<dbReference type="InterPro" id="IPR055129">
    <property type="entry name" value="YEATS_dom"/>
</dbReference>
<dbReference type="Gene3D" id="2.60.40.1970">
    <property type="entry name" value="YEATS domain"/>
    <property type="match status" value="1"/>
</dbReference>
<dbReference type="OMA" id="VKPYHNE"/>
<dbReference type="PANTHER" id="PTHR47573:SF1">
    <property type="entry name" value="PROTEIN AF-9 HOMOLOG"/>
    <property type="match status" value="1"/>
</dbReference>
<dbReference type="GO" id="GO:0006355">
    <property type="term" value="P:regulation of DNA-templated transcription"/>
    <property type="evidence" value="ECO:0007669"/>
    <property type="project" value="InterPro"/>
</dbReference>
<dbReference type="PANTHER" id="PTHR47573">
    <property type="entry name" value="PROTEIN AF-9 HOMOLOG"/>
    <property type="match status" value="1"/>
</dbReference>
<dbReference type="EMBL" id="KB932203">
    <property type="protein sequence ID" value="KCV70888.1"/>
    <property type="molecule type" value="Genomic_DNA"/>
</dbReference>
<feature type="domain" description="YEATS" evidence="6">
    <location>
        <begin position="5"/>
        <end position="149"/>
    </location>
</feature>
<dbReference type="Proteomes" id="UP000030693">
    <property type="component" value="Unassembled WGS sequence"/>
</dbReference>
<evidence type="ECO:0000256" key="1">
    <source>
        <dbReference type="ARBA" id="ARBA00023015"/>
    </source>
</evidence>
<dbReference type="OrthoDB" id="16041at2759"/>